<dbReference type="RefSeq" id="WP_344793593.1">
    <property type="nucleotide sequence ID" value="NZ_BAABAU010000001.1"/>
</dbReference>
<reference evidence="14" key="1">
    <citation type="journal article" date="2019" name="Int. J. Syst. Evol. Microbiol.">
        <title>The Global Catalogue of Microorganisms (GCM) 10K type strain sequencing project: providing services to taxonomists for standard genome sequencing and annotation.</title>
        <authorList>
            <consortium name="The Broad Institute Genomics Platform"/>
            <consortium name="The Broad Institute Genome Sequencing Center for Infectious Disease"/>
            <person name="Wu L."/>
            <person name="Ma J."/>
        </authorList>
    </citation>
    <scope>NUCLEOTIDE SEQUENCE [LARGE SCALE GENOMIC DNA]</scope>
    <source>
        <strain evidence="14">JCM 17442</strain>
    </source>
</reference>
<sequence length="453" mass="46905">METVLLYLLGILIVVVGLVLSIGLHEIGHLVPAKAFGVKVGQYMIGFGPTIFSRKKGETEYGVKAIPLGGYISMSGMFPPQKTAEVAEDAVGGRVSAGRTATTGMFQTLVQDARTASAETVDEGEEQRTFYRLAVPKRVVIMLGGPVMNLLIAIVLFGVVLCGFGVQQATTTVGSVSECVLPAGSTSTTCPAGATQSPGAAAGLQPRDEIVSIDGTRVSSWDQSTAIIQKSAGEKLDVVVLRGHQRLTLEVTPLLTKRYVTDAAGNIVTDSSGTRATEEVGFVGIGSAYARVQQPVSAVLPAVGSNVASVATLIWHLPERLVGVAQAAFGGGTRDANGPVSVVGVGRMAGEVATLNSVPVLDRAGYLVGLLASLNVALFVFNLIPLMPLDGGHVAGAVIEGVRRFVARLLGRPDPGPVDTAKVIPLTFVVVTVLGAMSLLLIYADIVNPVKVG</sequence>
<evidence type="ECO:0000256" key="6">
    <source>
        <dbReference type="ARBA" id="ARBA00022801"/>
    </source>
</evidence>
<dbReference type="InterPro" id="IPR001478">
    <property type="entry name" value="PDZ"/>
</dbReference>
<evidence type="ECO:0000256" key="2">
    <source>
        <dbReference type="ARBA" id="ARBA00004141"/>
    </source>
</evidence>
<dbReference type="Proteomes" id="UP001501594">
    <property type="component" value="Unassembled WGS sequence"/>
</dbReference>
<dbReference type="InterPro" id="IPR008915">
    <property type="entry name" value="Peptidase_M50"/>
</dbReference>
<evidence type="ECO:0000256" key="8">
    <source>
        <dbReference type="ARBA" id="ARBA00022989"/>
    </source>
</evidence>
<feature type="transmembrane region" description="Helical" evidence="11">
    <location>
        <begin position="364"/>
        <end position="384"/>
    </location>
</feature>
<keyword evidence="6" id="KW-0378">Hydrolase</keyword>
<comment type="similarity">
    <text evidence="3">Belongs to the peptidase M50B family.</text>
</comment>
<comment type="caution">
    <text evidence="13">The sequence shown here is derived from an EMBL/GenBank/DDBJ whole genome shotgun (WGS) entry which is preliminary data.</text>
</comment>
<dbReference type="SUPFAM" id="SSF50156">
    <property type="entry name" value="PDZ domain-like"/>
    <property type="match status" value="1"/>
</dbReference>
<dbReference type="Pfam" id="PF02163">
    <property type="entry name" value="Peptidase_M50"/>
    <property type="match status" value="1"/>
</dbReference>
<feature type="transmembrane region" description="Helical" evidence="11">
    <location>
        <begin position="6"/>
        <end position="24"/>
    </location>
</feature>
<dbReference type="InterPro" id="IPR036034">
    <property type="entry name" value="PDZ_sf"/>
</dbReference>
<keyword evidence="8 11" id="KW-1133">Transmembrane helix</keyword>
<feature type="transmembrane region" description="Helical" evidence="11">
    <location>
        <begin position="423"/>
        <end position="444"/>
    </location>
</feature>
<accession>A0ABP8DYH4</accession>
<evidence type="ECO:0000256" key="5">
    <source>
        <dbReference type="ARBA" id="ARBA00022692"/>
    </source>
</evidence>
<keyword evidence="14" id="KW-1185">Reference proteome</keyword>
<comment type="cofactor">
    <cofactor evidence="1">
        <name>Zn(2+)</name>
        <dbReference type="ChEBI" id="CHEBI:29105"/>
    </cofactor>
</comment>
<evidence type="ECO:0000313" key="13">
    <source>
        <dbReference type="EMBL" id="GAA4265035.1"/>
    </source>
</evidence>
<keyword evidence="5 11" id="KW-0812">Transmembrane</keyword>
<evidence type="ECO:0000256" key="4">
    <source>
        <dbReference type="ARBA" id="ARBA00022670"/>
    </source>
</evidence>
<evidence type="ECO:0000313" key="14">
    <source>
        <dbReference type="Proteomes" id="UP001501594"/>
    </source>
</evidence>
<dbReference type="PANTHER" id="PTHR42837:SF2">
    <property type="entry name" value="MEMBRANE METALLOPROTEASE ARASP2, CHLOROPLASTIC-RELATED"/>
    <property type="match status" value="1"/>
</dbReference>
<name>A0ABP8DYH4_9MICO</name>
<dbReference type="Pfam" id="PF17820">
    <property type="entry name" value="PDZ_6"/>
    <property type="match status" value="1"/>
</dbReference>
<dbReference type="InterPro" id="IPR004387">
    <property type="entry name" value="Pept_M50_Zn"/>
</dbReference>
<evidence type="ECO:0000256" key="1">
    <source>
        <dbReference type="ARBA" id="ARBA00001947"/>
    </source>
</evidence>
<dbReference type="EMBL" id="BAABAU010000001">
    <property type="protein sequence ID" value="GAA4265035.1"/>
    <property type="molecule type" value="Genomic_DNA"/>
</dbReference>
<evidence type="ECO:0000256" key="10">
    <source>
        <dbReference type="ARBA" id="ARBA00023136"/>
    </source>
</evidence>
<evidence type="ECO:0000256" key="3">
    <source>
        <dbReference type="ARBA" id="ARBA00007931"/>
    </source>
</evidence>
<proteinExistence type="inferred from homology"/>
<dbReference type="GO" id="GO:0006508">
    <property type="term" value="P:proteolysis"/>
    <property type="evidence" value="ECO:0007669"/>
    <property type="project" value="UniProtKB-KW"/>
</dbReference>
<dbReference type="SMART" id="SM00228">
    <property type="entry name" value="PDZ"/>
    <property type="match status" value="1"/>
</dbReference>
<dbReference type="PANTHER" id="PTHR42837">
    <property type="entry name" value="REGULATOR OF SIGMA-E PROTEASE RSEP"/>
    <property type="match status" value="1"/>
</dbReference>
<evidence type="ECO:0000256" key="7">
    <source>
        <dbReference type="ARBA" id="ARBA00022833"/>
    </source>
</evidence>
<keyword evidence="9" id="KW-0482">Metalloprotease</keyword>
<organism evidence="13 14">
    <name type="scientific">Frondihabitans peucedani</name>
    <dbReference type="NCBI Taxonomy" id="598626"/>
    <lineage>
        <taxon>Bacteria</taxon>
        <taxon>Bacillati</taxon>
        <taxon>Actinomycetota</taxon>
        <taxon>Actinomycetes</taxon>
        <taxon>Micrococcales</taxon>
        <taxon>Microbacteriaceae</taxon>
        <taxon>Frondihabitans</taxon>
    </lineage>
</organism>
<protein>
    <submittedName>
        <fullName evidence="13">Site-2 protease family protein</fullName>
    </submittedName>
</protein>
<dbReference type="GO" id="GO:0008233">
    <property type="term" value="F:peptidase activity"/>
    <property type="evidence" value="ECO:0007669"/>
    <property type="project" value="UniProtKB-KW"/>
</dbReference>
<keyword evidence="7" id="KW-0862">Zinc</keyword>
<dbReference type="Gene3D" id="2.30.42.10">
    <property type="match status" value="1"/>
</dbReference>
<evidence type="ECO:0000259" key="12">
    <source>
        <dbReference type="SMART" id="SM00228"/>
    </source>
</evidence>
<evidence type="ECO:0000256" key="11">
    <source>
        <dbReference type="SAM" id="Phobius"/>
    </source>
</evidence>
<keyword evidence="4 13" id="KW-0645">Protease</keyword>
<keyword evidence="10 11" id="KW-0472">Membrane</keyword>
<evidence type="ECO:0000256" key="9">
    <source>
        <dbReference type="ARBA" id="ARBA00023049"/>
    </source>
</evidence>
<dbReference type="CDD" id="cd06163">
    <property type="entry name" value="S2P-M50_PDZ_RseP-like"/>
    <property type="match status" value="1"/>
</dbReference>
<feature type="transmembrane region" description="Helical" evidence="11">
    <location>
        <begin position="139"/>
        <end position="166"/>
    </location>
</feature>
<comment type="subcellular location">
    <subcellularLocation>
        <location evidence="2">Membrane</location>
        <topology evidence="2">Multi-pass membrane protein</topology>
    </subcellularLocation>
</comment>
<gene>
    <name evidence="13" type="ORF">GCM10022256_06470</name>
</gene>
<dbReference type="InterPro" id="IPR041489">
    <property type="entry name" value="PDZ_6"/>
</dbReference>
<feature type="domain" description="PDZ" evidence="12">
    <location>
        <begin position="162"/>
        <end position="244"/>
    </location>
</feature>